<name>A0A484HHZ6_9BACT</name>
<gene>
    <name evidence="1" type="ORF">EPICR_130014</name>
    <name evidence="2" type="ORF">EPICR_230002</name>
</gene>
<evidence type="ECO:0000313" key="2">
    <source>
        <dbReference type="EMBL" id="VEN74034.1"/>
    </source>
</evidence>
<evidence type="ECO:0000313" key="1">
    <source>
        <dbReference type="EMBL" id="VEN73197.1"/>
    </source>
</evidence>
<dbReference type="EMBL" id="CAACVI010000005">
    <property type="protein sequence ID" value="VEN73197.1"/>
    <property type="molecule type" value="Genomic_DNA"/>
</dbReference>
<proteinExistence type="predicted"/>
<reference evidence="2" key="1">
    <citation type="submission" date="2019-01" db="EMBL/GenBank/DDBJ databases">
        <authorList>
            <consortium name="Genoscope - CEA"/>
            <person name="William W."/>
        </authorList>
    </citation>
    <scope>NUCLEOTIDE SEQUENCE</scope>
    <source>
        <strain evidence="2">CR-1</strain>
    </source>
</reference>
<accession>A0A484HHZ6</accession>
<organism evidence="2">
    <name type="scientific">uncultured Desulfobacteraceae bacterium</name>
    <dbReference type="NCBI Taxonomy" id="218296"/>
    <lineage>
        <taxon>Bacteria</taxon>
        <taxon>Pseudomonadati</taxon>
        <taxon>Thermodesulfobacteriota</taxon>
        <taxon>Desulfobacteria</taxon>
        <taxon>Desulfobacterales</taxon>
        <taxon>Desulfobacteraceae</taxon>
        <taxon>environmental samples</taxon>
    </lineage>
</organism>
<sequence length="502" mass="57891">MSKTRKIFRKNVMRKITEMQLKIGQVPISDIKIDLLSRDEIPQLLMGLQAIDSNRKLRDEVFKILRGIVPKKIDPDNGRPGMDLWKILVLGVLRLNSNWDYDKLHHIANEHKTVREFLGHTIYEFDRKYALQTIKDNLRLLSPEILDKISRLAVRAGHKLKGASDLSGRCDSFVVETDVHFPTDINLLLDAVRKILAHISRACSEAGVAGWRQHRHNYRKIKKKFNRINKMKRSTSKSSEKKAIRDALIMEAHQEYIDLAGSYVERAGESLKALKHDFENTARAMVVEHFVSHANRQINQIRRRVIQKETIPHHEKVFSIFEEHTEWISKGKAGVRQELGLRVCVLEDQYGFILHHHVMEKQTDEKVTVSMVEQTKSKFPGLRACSFDKGFYSPDTARKLKKYLDLVILPKKGALSKKDKEVEHSPDFIAGRRRHSAVESGINALENHGLDICRDHGIFGFKRYVALSVTARNIQILGAMIQKKRLKRIKRRKGQTPLRQAA</sequence>
<dbReference type="AlphaFoldDB" id="A0A484HHZ6"/>
<dbReference type="NCBIfam" id="NF033593">
    <property type="entry name" value="transpos_ISNCY_1"/>
    <property type="match status" value="1"/>
</dbReference>
<dbReference type="EMBL" id="CAACVI010000016">
    <property type="protein sequence ID" value="VEN74034.1"/>
    <property type="molecule type" value="Genomic_DNA"/>
</dbReference>
<protein>
    <submittedName>
        <fullName evidence="2">Transposase</fullName>
    </submittedName>
</protein>